<dbReference type="InterPro" id="IPR009057">
    <property type="entry name" value="Homeodomain-like_sf"/>
</dbReference>
<keyword evidence="2 5" id="KW-0238">DNA-binding</keyword>
<evidence type="ECO:0000256" key="6">
    <source>
        <dbReference type="RuleBase" id="RU000682"/>
    </source>
</evidence>
<name>A0A8J2E6I2_COTCN</name>
<evidence type="ECO:0000256" key="1">
    <source>
        <dbReference type="ARBA" id="ARBA00004123"/>
    </source>
</evidence>
<dbReference type="InterPro" id="IPR017970">
    <property type="entry name" value="Homeobox_CS"/>
</dbReference>
<evidence type="ECO:0000313" key="9">
    <source>
        <dbReference type="EMBL" id="CAG5075209.1"/>
    </source>
</evidence>
<dbReference type="PRINTS" id="PR00024">
    <property type="entry name" value="HOMEOBOX"/>
</dbReference>
<dbReference type="SUPFAM" id="SSF46689">
    <property type="entry name" value="Homeodomain-like"/>
    <property type="match status" value="1"/>
</dbReference>
<dbReference type="Proteomes" id="UP000786811">
    <property type="component" value="Unassembled WGS sequence"/>
</dbReference>
<sequence length="336" mass="38926">MSSSFVNFENEELFWHSFESLHPDVFSTLSSQLLLTPESISTEEPIIVQSHNSASDMDTYQSVEKSETLNKKTSNSKRRARTAFTNNQLLHMEQIYAQNKYLCLEERNNVAESLGLTEKQIKVWFQNRRIKDKKIGSKKRVQDSDHVLGSYLGVCDKTNMVVNHVQVSTYPTYNVQYNSVPAPIECLVKNHVRPTNSNNGSSESANYPQFQDWNTYNQYQTNVIQYQNYGSNINYNCDKKSSTANSNFYHYSSCNYQQYYNYNEQIHQFDVQRSVENNNIIIHNDCHSIANSNNLMTEYNVEVNYPDSPPRSITPEKYTNIDDLMAIIDSEMNGTF</sequence>
<dbReference type="PROSITE" id="PS00027">
    <property type="entry name" value="HOMEOBOX_1"/>
    <property type="match status" value="1"/>
</dbReference>
<organism evidence="9 10">
    <name type="scientific">Cotesia congregata</name>
    <name type="common">Parasitoid wasp</name>
    <name type="synonym">Apanteles congregatus</name>
    <dbReference type="NCBI Taxonomy" id="51543"/>
    <lineage>
        <taxon>Eukaryota</taxon>
        <taxon>Metazoa</taxon>
        <taxon>Ecdysozoa</taxon>
        <taxon>Arthropoda</taxon>
        <taxon>Hexapoda</taxon>
        <taxon>Insecta</taxon>
        <taxon>Pterygota</taxon>
        <taxon>Neoptera</taxon>
        <taxon>Endopterygota</taxon>
        <taxon>Hymenoptera</taxon>
        <taxon>Apocrita</taxon>
        <taxon>Ichneumonoidea</taxon>
        <taxon>Braconidae</taxon>
        <taxon>Microgastrinae</taxon>
        <taxon>Cotesia</taxon>
    </lineage>
</organism>
<evidence type="ECO:0000256" key="3">
    <source>
        <dbReference type="ARBA" id="ARBA00023155"/>
    </source>
</evidence>
<feature type="domain" description="Homeobox" evidence="8">
    <location>
        <begin position="75"/>
        <end position="135"/>
    </location>
</feature>
<dbReference type="PANTHER" id="PTHR24333:SF8">
    <property type="entry name" value="HOMEOBOX PROTEIN CEH-62"/>
    <property type="match status" value="1"/>
</dbReference>
<dbReference type="GO" id="GO:0005634">
    <property type="term" value="C:nucleus"/>
    <property type="evidence" value="ECO:0007669"/>
    <property type="project" value="UniProtKB-SubCell"/>
</dbReference>
<dbReference type="PROSITE" id="PS50071">
    <property type="entry name" value="HOMEOBOX_2"/>
    <property type="match status" value="1"/>
</dbReference>
<comment type="caution">
    <text evidence="9">The sequence shown here is derived from an EMBL/GenBank/DDBJ whole genome shotgun (WGS) entry which is preliminary data.</text>
</comment>
<gene>
    <name evidence="9" type="ORF">HICCMSTLAB_LOCUS1363</name>
</gene>
<dbReference type="InterPro" id="IPR000047">
    <property type="entry name" value="HTH_motif"/>
</dbReference>
<evidence type="ECO:0000313" key="10">
    <source>
        <dbReference type="Proteomes" id="UP000786811"/>
    </source>
</evidence>
<dbReference type="AlphaFoldDB" id="A0A8J2E6I2"/>
<dbReference type="PANTHER" id="PTHR24333">
    <property type="entry name" value="HOMEO BOX HB9 LIKE A-RELATED"/>
    <property type="match status" value="1"/>
</dbReference>
<dbReference type="InterPro" id="IPR001356">
    <property type="entry name" value="HD"/>
</dbReference>
<dbReference type="Gene3D" id="1.10.10.60">
    <property type="entry name" value="Homeodomain-like"/>
    <property type="match status" value="1"/>
</dbReference>
<proteinExistence type="predicted"/>
<feature type="region of interest" description="Disordered" evidence="7">
    <location>
        <begin position="45"/>
        <end position="78"/>
    </location>
</feature>
<dbReference type="Pfam" id="PF00046">
    <property type="entry name" value="Homeodomain"/>
    <property type="match status" value="1"/>
</dbReference>
<evidence type="ECO:0000256" key="5">
    <source>
        <dbReference type="PROSITE-ProRule" id="PRU00108"/>
    </source>
</evidence>
<feature type="compositionally biased region" description="Polar residues" evidence="7">
    <location>
        <begin position="49"/>
        <end position="63"/>
    </location>
</feature>
<protein>
    <submittedName>
        <fullName evidence="9">Similar to HOXB2: Homeobox protein Hox-B2 (Homo sapiens)</fullName>
    </submittedName>
</protein>
<dbReference type="EMBL" id="CAJNRD030001116">
    <property type="protein sequence ID" value="CAG5075209.1"/>
    <property type="molecule type" value="Genomic_DNA"/>
</dbReference>
<comment type="subcellular location">
    <subcellularLocation>
        <location evidence="1 5 6">Nucleus</location>
    </subcellularLocation>
</comment>
<feature type="DNA-binding region" description="Homeobox" evidence="5">
    <location>
        <begin position="77"/>
        <end position="136"/>
    </location>
</feature>
<evidence type="ECO:0000256" key="7">
    <source>
        <dbReference type="SAM" id="MobiDB-lite"/>
    </source>
</evidence>
<dbReference type="InterPro" id="IPR050848">
    <property type="entry name" value="Homeobox_TF"/>
</dbReference>
<evidence type="ECO:0000256" key="4">
    <source>
        <dbReference type="ARBA" id="ARBA00023242"/>
    </source>
</evidence>
<dbReference type="InterPro" id="IPR020479">
    <property type="entry name" value="HD_metazoa"/>
</dbReference>
<dbReference type="OrthoDB" id="6159439at2759"/>
<evidence type="ECO:0000256" key="2">
    <source>
        <dbReference type="ARBA" id="ARBA00023125"/>
    </source>
</evidence>
<dbReference type="CDD" id="cd00086">
    <property type="entry name" value="homeodomain"/>
    <property type="match status" value="1"/>
</dbReference>
<keyword evidence="3 5" id="KW-0371">Homeobox</keyword>
<keyword evidence="4 5" id="KW-0539">Nucleus</keyword>
<dbReference type="GO" id="GO:0003677">
    <property type="term" value="F:DNA binding"/>
    <property type="evidence" value="ECO:0007669"/>
    <property type="project" value="UniProtKB-UniRule"/>
</dbReference>
<evidence type="ECO:0000259" key="8">
    <source>
        <dbReference type="PROSITE" id="PS50071"/>
    </source>
</evidence>
<dbReference type="SMART" id="SM00389">
    <property type="entry name" value="HOX"/>
    <property type="match status" value="1"/>
</dbReference>
<reference evidence="9" key="1">
    <citation type="submission" date="2021-04" db="EMBL/GenBank/DDBJ databases">
        <authorList>
            <person name="Chebbi M.A.C M."/>
        </authorList>
    </citation>
    <scope>NUCLEOTIDE SEQUENCE</scope>
</reference>
<dbReference type="GO" id="GO:0000981">
    <property type="term" value="F:DNA-binding transcription factor activity, RNA polymerase II-specific"/>
    <property type="evidence" value="ECO:0007669"/>
    <property type="project" value="InterPro"/>
</dbReference>
<keyword evidence="10" id="KW-1185">Reference proteome</keyword>
<accession>A0A8J2E6I2</accession>
<dbReference type="PRINTS" id="PR00031">
    <property type="entry name" value="HTHREPRESSR"/>
</dbReference>